<evidence type="ECO:0000256" key="7">
    <source>
        <dbReference type="ARBA" id="ARBA00023136"/>
    </source>
</evidence>
<dbReference type="SUPFAM" id="SSF52058">
    <property type="entry name" value="L domain-like"/>
    <property type="match status" value="1"/>
</dbReference>
<feature type="transmembrane region" description="Helical" evidence="10">
    <location>
        <begin position="20"/>
        <end position="41"/>
    </location>
</feature>
<gene>
    <name evidence="12" type="ORF">STAS_12819</name>
</gene>
<dbReference type="InterPro" id="IPR001245">
    <property type="entry name" value="Ser-Thr/Tyr_kinase_cat_dom"/>
</dbReference>
<dbReference type="PROSITE" id="PS51450">
    <property type="entry name" value="LRR"/>
    <property type="match status" value="1"/>
</dbReference>
<dbReference type="FunFam" id="3.30.200.20:FF:000125">
    <property type="entry name" value="Protein STRUBBELIG-RECEPTOR FAMILY 8"/>
    <property type="match status" value="1"/>
</dbReference>
<evidence type="ECO:0000256" key="6">
    <source>
        <dbReference type="ARBA" id="ARBA00022989"/>
    </source>
</evidence>
<proteinExistence type="predicted"/>
<dbReference type="GO" id="GO:0005524">
    <property type="term" value="F:ATP binding"/>
    <property type="evidence" value="ECO:0007669"/>
    <property type="project" value="InterPro"/>
</dbReference>
<keyword evidence="7 10" id="KW-0472">Membrane</keyword>
<dbReference type="InterPro" id="IPR032675">
    <property type="entry name" value="LRR_dom_sf"/>
</dbReference>
<keyword evidence="3 10" id="KW-0812">Transmembrane</keyword>
<evidence type="ECO:0000259" key="11">
    <source>
        <dbReference type="PROSITE" id="PS50011"/>
    </source>
</evidence>
<protein>
    <submittedName>
        <fullName evidence="12">LRR receptor-like kinase</fullName>
    </submittedName>
</protein>
<evidence type="ECO:0000256" key="2">
    <source>
        <dbReference type="ARBA" id="ARBA00022614"/>
    </source>
</evidence>
<evidence type="ECO:0000313" key="12">
    <source>
        <dbReference type="EMBL" id="GER36481.1"/>
    </source>
</evidence>
<evidence type="ECO:0000256" key="8">
    <source>
        <dbReference type="ARBA" id="ARBA00023170"/>
    </source>
</evidence>
<dbReference type="PROSITE" id="PS50011">
    <property type="entry name" value="PROTEIN_KINASE_DOM"/>
    <property type="match status" value="1"/>
</dbReference>
<comment type="caution">
    <text evidence="12">The sequence shown here is derived from an EMBL/GenBank/DDBJ whole genome shotgun (WGS) entry which is preliminary data.</text>
</comment>
<keyword evidence="8 12" id="KW-0675">Receptor</keyword>
<dbReference type="Gene3D" id="3.30.200.20">
    <property type="entry name" value="Phosphorylase Kinase, domain 1"/>
    <property type="match status" value="1"/>
</dbReference>
<dbReference type="PANTHER" id="PTHR48007:SF22">
    <property type="entry name" value="PROTEIN STRUBBELIG-RECEPTOR FAMILY 3-LIKE ISOFORM X1"/>
    <property type="match status" value="1"/>
</dbReference>
<evidence type="ECO:0000256" key="4">
    <source>
        <dbReference type="ARBA" id="ARBA00022729"/>
    </source>
</evidence>
<dbReference type="InterPro" id="IPR000719">
    <property type="entry name" value="Prot_kinase_dom"/>
</dbReference>
<evidence type="ECO:0000256" key="3">
    <source>
        <dbReference type="ARBA" id="ARBA00022692"/>
    </source>
</evidence>
<evidence type="ECO:0000256" key="9">
    <source>
        <dbReference type="SAM" id="MobiDB-lite"/>
    </source>
</evidence>
<dbReference type="InterPro" id="IPR011009">
    <property type="entry name" value="Kinase-like_dom_sf"/>
</dbReference>
<keyword evidence="12" id="KW-0808">Transferase</keyword>
<evidence type="ECO:0000256" key="5">
    <source>
        <dbReference type="ARBA" id="ARBA00022737"/>
    </source>
</evidence>
<dbReference type="Pfam" id="PF00560">
    <property type="entry name" value="LRR_1"/>
    <property type="match status" value="3"/>
</dbReference>
<dbReference type="Gene3D" id="3.80.10.10">
    <property type="entry name" value="Ribonuclease Inhibitor"/>
    <property type="match status" value="1"/>
</dbReference>
<dbReference type="InterPro" id="IPR046959">
    <property type="entry name" value="PRK1-6/SRF4-like"/>
</dbReference>
<evidence type="ECO:0000313" key="13">
    <source>
        <dbReference type="Proteomes" id="UP000325081"/>
    </source>
</evidence>
<dbReference type="FunFam" id="1.10.510.10:FF:000095">
    <property type="entry name" value="protein STRUBBELIG-RECEPTOR FAMILY 8"/>
    <property type="match status" value="1"/>
</dbReference>
<keyword evidence="4" id="KW-0732">Signal</keyword>
<comment type="subcellular location">
    <subcellularLocation>
        <location evidence="1">Membrane</location>
    </subcellularLocation>
</comment>
<feature type="non-terminal residue" evidence="12">
    <location>
        <position position="1"/>
    </location>
</feature>
<dbReference type="PANTHER" id="PTHR48007">
    <property type="entry name" value="LEUCINE-RICH REPEAT RECEPTOR-LIKE PROTEIN KINASE PXC1"/>
    <property type="match status" value="1"/>
</dbReference>
<name>A0A5A7PUY0_STRAF</name>
<dbReference type="SUPFAM" id="SSF56112">
    <property type="entry name" value="Protein kinase-like (PK-like)"/>
    <property type="match status" value="1"/>
</dbReference>
<dbReference type="GO" id="GO:0016020">
    <property type="term" value="C:membrane"/>
    <property type="evidence" value="ECO:0007669"/>
    <property type="project" value="UniProtKB-SubCell"/>
</dbReference>
<dbReference type="OrthoDB" id="676979at2759"/>
<feature type="transmembrane region" description="Helical" evidence="10">
    <location>
        <begin position="340"/>
        <end position="361"/>
    </location>
</feature>
<evidence type="ECO:0000256" key="10">
    <source>
        <dbReference type="SAM" id="Phobius"/>
    </source>
</evidence>
<evidence type="ECO:0000256" key="1">
    <source>
        <dbReference type="ARBA" id="ARBA00004370"/>
    </source>
</evidence>
<dbReference type="EMBL" id="BKCP01005183">
    <property type="protein sequence ID" value="GER36481.1"/>
    <property type="molecule type" value="Genomic_DNA"/>
</dbReference>
<feature type="region of interest" description="Disordered" evidence="9">
    <location>
        <begin position="391"/>
        <end position="431"/>
    </location>
</feature>
<keyword evidence="2" id="KW-0433">Leucine-rich repeat</keyword>
<dbReference type="AlphaFoldDB" id="A0A5A7PUY0"/>
<feature type="domain" description="Protein kinase" evidence="11">
    <location>
        <begin position="484"/>
        <end position="741"/>
    </location>
</feature>
<dbReference type="GO" id="GO:0004672">
    <property type="term" value="F:protein kinase activity"/>
    <property type="evidence" value="ECO:0007669"/>
    <property type="project" value="InterPro"/>
</dbReference>
<dbReference type="InterPro" id="IPR013210">
    <property type="entry name" value="LRR_N_plant-typ"/>
</dbReference>
<keyword evidence="5" id="KW-0677">Repeat</keyword>
<dbReference type="Proteomes" id="UP000325081">
    <property type="component" value="Unassembled WGS sequence"/>
</dbReference>
<dbReference type="Pfam" id="PF07714">
    <property type="entry name" value="PK_Tyr_Ser-Thr"/>
    <property type="match status" value="1"/>
</dbReference>
<reference evidence="13" key="1">
    <citation type="journal article" date="2019" name="Curr. Biol.">
        <title>Genome Sequence of Striga asiatica Provides Insight into the Evolution of Plant Parasitism.</title>
        <authorList>
            <person name="Yoshida S."/>
            <person name="Kim S."/>
            <person name="Wafula E.K."/>
            <person name="Tanskanen J."/>
            <person name="Kim Y.M."/>
            <person name="Honaas L."/>
            <person name="Yang Z."/>
            <person name="Spallek T."/>
            <person name="Conn C.E."/>
            <person name="Ichihashi Y."/>
            <person name="Cheong K."/>
            <person name="Cui S."/>
            <person name="Der J.P."/>
            <person name="Gundlach H."/>
            <person name="Jiao Y."/>
            <person name="Hori C."/>
            <person name="Ishida J.K."/>
            <person name="Kasahara H."/>
            <person name="Kiba T."/>
            <person name="Kim M.S."/>
            <person name="Koo N."/>
            <person name="Laohavisit A."/>
            <person name="Lee Y.H."/>
            <person name="Lumba S."/>
            <person name="McCourt P."/>
            <person name="Mortimer J.C."/>
            <person name="Mutuku J.M."/>
            <person name="Nomura T."/>
            <person name="Sasaki-Sekimoto Y."/>
            <person name="Seto Y."/>
            <person name="Wang Y."/>
            <person name="Wakatake T."/>
            <person name="Sakakibara H."/>
            <person name="Demura T."/>
            <person name="Yamaguchi S."/>
            <person name="Yoneyama K."/>
            <person name="Manabe R.I."/>
            <person name="Nelson D.C."/>
            <person name="Schulman A.H."/>
            <person name="Timko M.P."/>
            <person name="dePamphilis C.W."/>
            <person name="Choi D."/>
            <person name="Shirasu K."/>
        </authorList>
    </citation>
    <scope>NUCLEOTIDE SEQUENCE [LARGE SCALE GENOMIC DNA]</scope>
    <source>
        <strain evidence="13">cv. UVA1</strain>
    </source>
</reference>
<dbReference type="FunFam" id="3.80.10.10:FF:000062">
    <property type="entry name" value="protein STRUBBELIG-RECEPTOR FAMILY 3"/>
    <property type="match status" value="1"/>
</dbReference>
<keyword evidence="6 10" id="KW-1133">Transmembrane helix</keyword>
<accession>A0A5A7PUY0</accession>
<organism evidence="12 13">
    <name type="scientific">Striga asiatica</name>
    <name type="common">Asiatic witchweed</name>
    <name type="synonym">Buchnera asiatica</name>
    <dbReference type="NCBI Taxonomy" id="4170"/>
    <lineage>
        <taxon>Eukaryota</taxon>
        <taxon>Viridiplantae</taxon>
        <taxon>Streptophyta</taxon>
        <taxon>Embryophyta</taxon>
        <taxon>Tracheophyta</taxon>
        <taxon>Spermatophyta</taxon>
        <taxon>Magnoliopsida</taxon>
        <taxon>eudicotyledons</taxon>
        <taxon>Gunneridae</taxon>
        <taxon>Pentapetalae</taxon>
        <taxon>asterids</taxon>
        <taxon>lamiids</taxon>
        <taxon>Lamiales</taxon>
        <taxon>Orobanchaceae</taxon>
        <taxon>Buchnereae</taxon>
        <taxon>Striga</taxon>
    </lineage>
</organism>
<keyword evidence="12" id="KW-0418">Kinase</keyword>
<feature type="transmembrane region" description="Helical" evidence="10">
    <location>
        <begin position="53"/>
        <end position="76"/>
    </location>
</feature>
<sequence>VILKASPLENSGFVLDPTRFNGMLCFSLQPLFLCFFFALKFQVFFVNSVQRVLILGILCCLGRIHTSVLLLCLVFSPVPFVCGFTDPRDVYAIYQLHASLGSPLLPNWIPGPQADPCGPPSWPGVECVNANITQINLSGANLGGRLSEDLGSFASIMVLNLSNNHIGGPIPTDLPITLTILSLKNNQLAGPIPDAFQSFTSLTSMDLSGNSLTNELPSSMGSLSSLTTLHLQNNQLTGLLDVLQDLPLTDLNIENNLFSGPIPPKLLNIPDFRQGGNPFNTTIIPSPPSSPPSLAPSEAPASQYTGQIPVHGPLVPTVPTVYNVPSTPHETGKSGNKTTWIAIGGLLVVALLVLVLCVSVFRCCKKSRGGEKILPGGTHKRNTSWQNPFVQEQKASKPMELAPASSSQTKTGFLKPGKDHSSIDMTRSDNASRGPLPFPLLPAERVVVDPTFSSMAMKKDGTSKILESTQFFTVASLQMYTNSFSQENLIGKGMLGSVYRAQLPDGKVVAVKKLDKAASGHITDREFLDLVARISKLHHPNVIELIGYCLEHGQRLLVYNYCRNGTLDEALNFDDAINEKLSYLHEVCKPPIVHQNFKCCNVLLQDDLSVCVSDCGLAPLMSTNSMAQLQGSGYGAPELEFGSYSSQSDVYSFGVVLLRLLTGRKSHDRSRARGEQSLARWAFSRLHDIDALSRMVDPTMNGAYPSMSLSRVADIISLCIQPEPEFRPPMSEIVQKLQRIIKN</sequence>
<dbReference type="Gene3D" id="1.10.510.10">
    <property type="entry name" value="Transferase(Phosphotransferase) domain 1"/>
    <property type="match status" value="1"/>
</dbReference>
<dbReference type="Pfam" id="PF08263">
    <property type="entry name" value="LRRNT_2"/>
    <property type="match status" value="1"/>
</dbReference>
<dbReference type="InterPro" id="IPR001611">
    <property type="entry name" value="Leu-rich_rpt"/>
</dbReference>
<keyword evidence="13" id="KW-1185">Reference proteome</keyword>